<feature type="binding site" evidence="9">
    <location>
        <begin position="46"/>
        <end position="48"/>
    </location>
    <ligand>
        <name>substrate</name>
    </ligand>
</feature>
<dbReference type="Proteomes" id="UP000003781">
    <property type="component" value="Unassembled WGS sequence"/>
</dbReference>
<evidence type="ECO:0000256" key="6">
    <source>
        <dbReference type="ARBA" id="ARBA00022833"/>
    </source>
</evidence>
<dbReference type="GO" id="GO:0005737">
    <property type="term" value="C:cytoplasm"/>
    <property type="evidence" value="ECO:0007669"/>
    <property type="project" value="UniProtKB-SubCell"/>
</dbReference>
<feature type="binding site" evidence="9">
    <location>
        <position position="166"/>
    </location>
    <ligand>
        <name>substrate</name>
    </ligand>
</feature>
<organism evidence="11 12">
    <name type="scientific">Crocosphaera chwakensis CCY0110</name>
    <dbReference type="NCBI Taxonomy" id="391612"/>
    <lineage>
        <taxon>Bacteria</taxon>
        <taxon>Bacillati</taxon>
        <taxon>Cyanobacteriota</taxon>
        <taxon>Cyanophyceae</taxon>
        <taxon>Oscillatoriophycideae</taxon>
        <taxon>Chroococcales</taxon>
        <taxon>Aphanothecaceae</taxon>
        <taxon>Crocosphaera</taxon>
        <taxon>Crocosphaera chwakensis</taxon>
    </lineage>
</organism>
<evidence type="ECO:0000313" key="12">
    <source>
        <dbReference type="Proteomes" id="UP000003781"/>
    </source>
</evidence>
<dbReference type="SUPFAM" id="SSF53697">
    <property type="entry name" value="SIS domain"/>
    <property type="match status" value="1"/>
</dbReference>
<accession>A3IXP0</accession>
<dbReference type="AlphaFoldDB" id="A3IXP0"/>
<dbReference type="OrthoDB" id="7847955at2"/>
<comment type="similarity">
    <text evidence="3 9">Belongs to the SIS family. GmhA subfamily.</text>
</comment>
<evidence type="ECO:0000256" key="7">
    <source>
        <dbReference type="ARBA" id="ARBA00023235"/>
    </source>
</evidence>
<dbReference type="InterPro" id="IPR050099">
    <property type="entry name" value="SIS_GmhA/DiaA_subfam"/>
</dbReference>
<comment type="function">
    <text evidence="9">Catalyzes the isomerization of sedoheptulose 7-phosphate in D-glycero-D-manno-heptose 7-phosphate.</text>
</comment>
<dbReference type="InterPro" id="IPR035461">
    <property type="entry name" value="GmhA/DiaA"/>
</dbReference>
<keyword evidence="5 9" id="KW-0479">Metal-binding</keyword>
<feature type="binding site" evidence="9">
    <location>
        <position position="59"/>
    </location>
    <ligand>
        <name>Zn(2+)</name>
        <dbReference type="ChEBI" id="CHEBI:29105"/>
    </ligand>
</feature>
<dbReference type="UniPathway" id="UPA00041">
    <property type="reaction ID" value="UER00436"/>
</dbReference>
<dbReference type="GO" id="GO:2001061">
    <property type="term" value="P:D-glycero-D-manno-heptose 7-phosphate biosynthetic process"/>
    <property type="evidence" value="ECO:0007669"/>
    <property type="project" value="UniProtKB-UniPathway"/>
</dbReference>
<reference evidence="11 12" key="1">
    <citation type="submission" date="2007-03" db="EMBL/GenBank/DDBJ databases">
        <authorList>
            <person name="Stal L."/>
            <person name="Ferriera S."/>
            <person name="Johnson J."/>
            <person name="Kravitz S."/>
            <person name="Beeson K."/>
            <person name="Sutton G."/>
            <person name="Rogers Y.-H."/>
            <person name="Friedman R."/>
            <person name="Frazier M."/>
            <person name="Venter J.C."/>
        </authorList>
    </citation>
    <scope>NUCLEOTIDE SEQUENCE [LARGE SCALE GENOMIC DNA]</scope>
    <source>
        <strain evidence="11 12">CCY0110</strain>
    </source>
</reference>
<dbReference type="EMBL" id="AAXW01000068">
    <property type="protein sequence ID" value="EAZ88741.1"/>
    <property type="molecule type" value="Genomic_DNA"/>
</dbReference>
<sequence>MNYWIQHRLKCLEEAFNPKYCRALDHTIGIVARQFEAGNKLLICGNGGSAADAQHIAAEFVGRFQLHRKGLPAIALGTNPATLTAWSNDYEFETVFARQVEAFAQPGDILWGISTSGKSANVIRAMEMAKDLGLITVGMAGNNGGMLKDLTDFPLFVSEYHTPYIQEIHLITYHRICEQVEAQLFAKAGLEAQIAV</sequence>
<feature type="binding site" evidence="9">
    <location>
        <position position="119"/>
    </location>
    <ligand>
        <name>substrate</name>
    </ligand>
</feature>
<keyword evidence="4 9" id="KW-0963">Cytoplasm</keyword>
<keyword evidence="8 9" id="KW-0119">Carbohydrate metabolism</keyword>
<feature type="binding site" evidence="9">
    <location>
        <begin position="114"/>
        <end position="116"/>
    </location>
    <ligand>
        <name>substrate</name>
    </ligand>
</feature>
<comment type="cofactor">
    <cofactor evidence="9">
        <name>Zn(2+)</name>
        <dbReference type="ChEBI" id="CHEBI:29105"/>
    </cofactor>
    <text evidence="9">Binds 1 zinc ion per subunit.</text>
</comment>
<feature type="binding site" evidence="9">
    <location>
        <position position="166"/>
    </location>
    <ligand>
        <name>Zn(2+)</name>
        <dbReference type="ChEBI" id="CHEBI:29105"/>
    </ligand>
</feature>
<feature type="binding site" evidence="9">
    <location>
        <position position="59"/>
    </location>
    <ligand>
        <name>substrate</name>
    </ligand>
</feature>
<evidence type="ECO:0000256" key="4">
    <source>
        <dbReference type="ARBA" id="ARBA00022490"/>
    </source>
</evidence>
<comment type="miscellaneous">
    <text evidence="9">The reaction produces a racemic mixture of D-glycero-alpha-D-manno-heptose 7-phosphate and D-glycero-beta-D-manno-heptose 7-phosphate.</text>
</comment>
<dbReference type="PANTHER" id="PTHR30390:SF6">
    <property type="entry name" value="DNAA INITIATOR-ASSOCIATING PROTEIN DIAA"/>
    <property type="match status" value="1"/>
</dbReference>
<name>A3IXP0_9CHRO</name>
<evidence type="ECO:0000256" key="1">
    <source>
        <dbReference type="ARBA" id="ARBA00000348"/>
    </source>
</evidence>
<evidence type="ECO:0000313" key="11">
    <source>
        <dbReference type="EMBL" id="EAZ88741.1"/>
    </source>
</evidence>
<comment type="pathway">
    <text evidence="9">Carbohydrate biosynthesis; D-glycero-D-manno-heptose 7-phosphate biosynthesis; D-glycero-alpha-D-manno-heptose 7-phosphate and D-glycero-beta-D-manno-heptose 7-phosphate from sedoheptulose 7-phosphate: step 1/1.</text>
</comment>
<dbReference type="HAMAP" id="MF_00067">
    <property type="entry name" value="GmhA"/>
    <property type="match status" value="1"/>
</dbReference>
<comment type="catalytic activity">
    <reaction evidence="1 9">
        <text>2 D-sedoheptulose 7-phosphate = D-glycero-alpha-D-manno-heptose 7-phosphate + D-glycero-beta-D-manno-heptose 7-phosphate</text>
        <dbReference type="Rhea" id="RHEA:27489"/>
        <dbReference type="ChEBI" id="CHEBI:57483"/>
        <dbReference type="ChEBI" id="CHEBI:60203"/>
        <dbReference type="ChEBI" id="CHEBI:60204"/>
        <dbReference type="EC" id="5.3.1.28"/>
    </reaction>
</comment>
<dbReference type="CDD" id="cd05006">
    <property type="entry name" value="SIS_GmhA"/>
    <property type="match status" value="1"/>
</dbReference>
<feature type="binding site" evidence="9">
    <location>
        <position position="55"/>
    </location>
    <ligand>
        <name>Zn(2+)</name>
        <dbReference type="ChEBI" id="CHEBI:29105"/>
    </ligand>
</feature>
<dbReference type="GO" id="GO:0097367">
    <property type="term" value="F:carbohydrate derivative binding"/>
    <property type="evidence" value="ECO:0007669"/>
    <property type="project" value="InterPro"/>
</dbReference>
<dbReference type="InterPro" id="IPR004515">
    <property type="entry name" value="Phosphoheptose_Isoase"/>
</dbReference>
<dbReference type="eggNOG" id="COG0279">
    <property type="taxonomic scope" value="Bacteria"/>
</dbReference>
<dbReference type="GO" id="GO:0008968">
    <property type="term" value="F:D-sedoheptulose 7-phosphate isomerase activity"/>
    <property type="evidence" value="ECO:0007669"/>
    <property type="project" value="UniProtKB-UniRule"/>
</dbReference>
<comment type="subcellular location">
    <subcellularLocation>
        <location evidence="2 9">Cytoplasm</location>
    </subcellularLocation>
</comment>
<evidence type="ECO:0000256" key="2">
    <source>
        <dbReference type="ARBA" id="ARBA00004496"/>
    </source>
</evidence>
<evidence type="ECO:0000259" key="10">
    <source>
        <dbReference type="PROSITE" id="PS51464"/>
    </source>
</evidence>
<comment type="caution">
    <text evidence="11">The sequence shown here is derived from an EMBL/GenBank/DDBJ whole genome shotgun (WGS) entry which is preliminary data.</text>
</comment>
<dbReference type="NCBIfam" id="TIGR00441">
    <property type="entry name" value="gmhA"/>
    <property type="match status" value="1"/>
</dbReference>
<dbReference type="RefSeq" id="WP_008278150.1">
    <property type="nucleotide sequence ID" value="NZ_AAXW01000068.1"/>
</dbReference>
<evidence type="ECO:0000256" key="5">
    <source>
        <dbReference type="ARBA" id="ARBA00022723"/>
    </source>
</evidence>
<feature type="binding site" evidence="9">
    <location>
        <position position="174"/>
    </location>
    <ligand>
        <name>Zn(2+)</name>
        <dbReference type="ChEBI" id="CHEBI:29105"/>
    </ligand>
</feature>
<feature type="binding site" evidence="9">
    <location>
        <begin position="88"/>
        <end position="89"/>
    </location>
    <ligand>
        <name>substrate</name>
    </ligand>
</feature>
<dbReference type="Gene3D" id="3.40.50.10490">
    <property type="entry name" value="Glucose-6-phosphate isomerase like protein, domain 1"/>
    <property type="match status" value="1"/>
</dbReference>
<evidence type="ECO:0000256" key="3">
    <source>
        <dbReference type="ARBA" id="ARBA00009894"/>
    </source>
</evidence>
<keyword evidence="6 9" id="KW-0862">Zinc</keyword>
<feature type="domain" description="SIS" evidence="10">
    <location>
        <begin position="31"/>
        <end position="196"/>
    </location>
</feature>
<keyword evidence="12" id="KW-1185">Reference proteome</keyword>
<dbReference type="EC" id="5.3.1.28" evidence="9"/>
<dbReference type="PANTHER" id="PTHR30390">
    <property type="entry name" value="SEDOHEPTULOSE 7-PHOSPHATE ISOMERASE / DNAA INITIATOR-ASSOCIATING FACTOR FOR REPLICATION INITIATION"/>
    <property type="match status" value="1"/>
</dbReference>
<dbReference type="PROSITE" id="PS51464">
    <property type="entry name" value="SIS"/>
    <property type="match status" value="1"/>
</dbReference>
<proteinExistence type="inferred from homology"/>
<evidence type="ECO:0000256" key="9">
    <source>
        <dbReference type="HAMAP-Rule" id="MF_00067"/>
    </source>
</evidence>
<dbReference type="GO" id="GO:0005975">
    <property type="term" value="P:carbohydrate metabolic process"/>
    <property type="evidence" value="ECO:0007669"/>
    <property type="project" value="UniProtKB-UniRule"/>
</dbReference>
<dbReference type="InterPro" id="IPR046348">
    <property type="entry name" value="SIS_dom_sf"/>
</dbReference>
<keyword evidence="7 9" id="KW-0413">Isomerase</keyword>
<dbReference type="GO" id="GO:0008270">
    <property type="term" value="F:zinc ion binding"/>
    <property type="evidence" value="ECO:0007669"/>
    <property type="project" value="UniProtKB-UniRule"/>
</dbReference>
<dbReference type="InterPro" id="IPR001347">
    <property type="entry name" value="SIS_dom"/>
</dbReference>
<evidence type="ECO:0000256" key="8">
    <source>
        <dbReference type="ARBA" id="ARBA00023277"/>
    </source>
</evidence>
<gene>
    <name evidence="9" type="primary">gmhA</name>
    <name evidence="11" type="ORF">CY0110_27849</name>
</gene>
<protein>
    <recommendedName>
        <fullName evidence="9">Phosphoheptose isomerase</fullName>
        <ecNumber evidence="9">5.3.1.28</ecNumber>
    </recommendedName>
    <alternativeName>
        <fullName evidence="9">Sedoheptulose 7-phosphate isomerase</fullName>
    </alternativeName>
</protein>
<dbReference type="Pfam" id="PF13580">
    <property type="entry name" value="SIS_2"/>
    <property type="match status" value="1"/>
</dbReference>